<feature type="binding site" evidence="3">
    <location>
        <position position="150"/>
    </location>
    <ligand>
        <name>a divalent metal cation</name>
        <dbReference type="ChEBI" id="CHEBI:60240"/>
    </ligand>
</feature>
<dbReference type="InterPro" id="IPR011042">
    <property type="entry name" value="6-blade_b-propeller_TolB-like"/>
</dbReference>
<gene>
    <name evidence="6" type="ORF">D3867_32870</name>
</gene>
<dbReference type="EMBL" id="CP032334">
    <property type="protein sequence ID" value="QCO06712.1"/>
    <property type="molecule type" value="Genomic_DNA"/>
</dbReference>
<dbReference type="GO" id="GO:0019853">
    <property type="term" value="P:L-ascorbic acid biosynthetic process"/>
    <property type="evidence" value="ECO:0007669"/>
    <property type="project" value="TreeGrafter"/>
</dbReference>
<dbReference type="GO" id="GO:0004341">
    <property type="term" value="F:gluconolactonase activity"/>
    <property type="evidence" value="ECO:0007669"/>
    <property type="project" value="TreeGrafter"/>
</dbReference>
<feature type="region of interest" description="Disordered" evidence="4">
    <location>
        <begin position="241"/>
        <end position="292"/>
    </location>
</feature>
<feature type="binding site" evidence="3">
    <location>
        <position position="199"/>
    </location>
    <ligand>
        <name>a divalent metal cation</name>
        <dbReference type="ChEBI" id="CHEBI:60240"/>
    </ligand>
</feature>
<feature type="binding site" evidence="3">
    <location>
        <position position="102"/>
    </location>
    <ligand>
        <name>substrate</name>
    </ligand>
</feature>
<keyword evidence="3" id="KW-0862">Zinc</keyword>
<dbReference type="SUPFAM" id="SSF63829">
    <property type="entry name" value="Calcium-dependent phosphotriesterase"/>
    <property type="match status" value="1"/>
</dbReference>
<comment type="similarity">
    <text evidence="1">Belongs to the SMP-30/CGR1 family.</text>
</comment>
<evidence type="ECO:0000259" key="5">
    <source>
        <dbReference type="Pfam" id="PF08450"/>
    </source>
</evidence>
<protein>
    <submittedName>
        <fullName evidence="6">SMP-30/gluconolactonase/LRE family protein</fullName>
    </submittedName>
</protein>
<evidence type="ECO:0000256" key="4">
    <source>
        <dbReference type="SAM" id="MobiDB-lite"/>
    </source>
</evidence>
<dbReference type="PRINTS" id="PR01790">
    <property type="entry name" value="SMP30FAMILY"/>
</dbReference>
<evidence type="ECO:0000313" key="7">
    <source>
        <dbReference type="Proteomes" id="UP000298596"/>
    </source>
</evidence>
<feature type="binding site" evidence="3">
    <location>
        <position position="104"/>
    </location>
    <ligand>
        <name>substrate</name>
    </ligand>
</feature>
<feature type="domain" description="SMP-30/Gluconolactonase/LRE-like region" evidence="5">
    <location>
        <begin position="13"/>
        <end position="218"/>
    </location>
</feature>
<sequence length="303" mass="32341">MDAHCVWEAGAQLGEGPVWSPSRNALFAVDIRGSRLLRYSPADGRGRDWPLEEAACWLVERADGGFVAGLRSRRLVGLTLDGDRLSVGLELLRLEEDTPGNRLNDAMADTAGRLWVGSMDDAEQDASGALYRIGPDGSVARADEGYTVSNGPALSPDGRTLYHTDSPSRTIFAFTLAADGTLSGKRVHIRFDEEDGYPDGMTCDAEGHLWVAHWSGGGSAASGRTGLWIGWCGCRCPTSPPAPSVGRGWTSCSSPPPLRTRRTENRWQADCSPARPASSGWRRGGSAPPEQAASLASGFDILV</sequence>
<name>A0A4D8QMR8_AZOBR</name>
<geneLocation type="plasmid" evidence="6">
    <name>p4</name>
</geneLocation>
<dbReference type="InterPro" id="IPR005511">
    <property type="entry name" value="SMP-30"/>
</dbReference>
<evidence type="ECO:0000313" key="6">
    <source>
        <dbReference type="EMBL" id="QCO06712.1"/>
    </source>
</evidence>
<dbReference type="InterPro" id="IPR013658">
    <property type="entry name" value="SGL"/>
</dbReference>
<organism evidence="6 7">
    <name type="scientific">Azospirillum brasilense</name>
    <dbReference type="NCBI Taxonomy" id="192"/>
    <lineage>
        <taxon>Bacteria</taxon>
        <taxon>Pseudomonadati</taxon>
        <taxon>Pseudomonadota</taxon>
        <taxon>Alphaproteobacteria</taxon>
        <taxon>Rhodospirillales</taxon>
        <taxon>Azospirillaceae</taxon>
        <taxon>Azospirillum</taxon>
    </lineage>
</organism>
<keyword evidence="6" id="KW-0614">Plasmid</keyword>
<dbReference type="Pfam" id="PF08450">
    <property type="entry name" value="SGL"/>
    <property type="match status" value="1"/>
</dbReference>
<evidence type="ECO:0000256" key="3">
    <source>
        <dbReference type="PIRSR" id="PIRSR605511-2"/>
    </source>
</evidence>
<dbReference type="GO" id="GO:0005509">
    <property type="term" value="F:calcium ion binding"/>
    <property type="evidence" value="ECO:0007669"/>
    <property type="project" value="TreeGrafter"/>
</dbReference>
<feature type="active site" description="Proton donor/acceptor" evidence="2">
    <location>
        <position position="199"/>
    </location>
</feature>
<dbReference type="Proteomes" id="UP000298596">
    <property type="component" value="Plasmid p4"/>
</dbReference>
<evidence type="ECO:0000256" key="2">
    <source>
        <dbReference type="PIRSR" id="PIRSR605511-1"/>
    </source>
</evidence>
<comment type="cofactor">
    <cofactor evidence="3">
        <name>Zn(2+)</name>
        <dbReference type="ChEBI" id="CHEBI:29105"/>
    </cofactor>
    <text evidence="3">Binds 1 divalent metal cation per subunit.</text>
</comment>
<dbReference type="Gene3D" id="2.120.10.30">
    <property type="entry name" value="TolB, C-terminal domain"/>
    <property type="match status" value="1"/>
</dbReference>
<feature type="binding site" evidence="3">
    <location>
        <position position="15"/>
    </location>
    <ligand>
        <name>a divalent metal cation</name>
        <dbReference type="ChEBI" id="CHEBI:60240"/>
    </ligand>
</feature>
<proteinExistence type="inferred from homology"/>
<evidence type="ECO:0000256" key="1">
    <source>
        <dbReference type="ARBA" id="ARBA00008853"/>
    </source>
</evidence>
<keyword evidence="3" id="KW-0479">Metal-binding</keyword>
<dbReference type="PANTHER" id="PTHR10907">
    <property type="entry name" value="REGUCALCIN"/>
    <property type="match status" value="1"/>
</dbReference>
<dbReference type="AlphaFoldDB" id="A0A4D8QMR8"/>
<reference evidence="6 7" key="1">
    <citation type="submission" date="2018-09" db="EMBL/GenBank/DDBJ databases">
        <title>Whole genome based analysis of evolution and adaptive divergence in Indian and Brazilian strains of Azospirillum brasilense.</title>
        <authorList>
            <person name="Singh C."/>
            <person name="Tripathi A.K."/>
        </authorList>
    </citation>
    <scope>NUCLEOTIDE SEQUENCE [LARGE SCALE GENOMIC DNA]</scope>
    <source>
        <strain evidence="6 7">MTCC4036</strain>
        <plasmid evidence="6 7">p4</plasmid>
    </source>
</reference>
<dbReference type="PANTHER" id="PTHR10907:SF47">
    <property type="entry name" value="REGUCALCIN"/>
    <property type="match status" value="1"/>
</dbReference>
<accession>A0A4D8QMR8</accession>